<protein>
    <submittedName>
        <fullName evidence="1">Uncharacterized protein</fullName>
    </submittedName>
</protein>
<evidence type="ECO:0000313" key="2">
    <source>
        <dbReference type="Proteomes" id="UP001230649"/>
    </source>
</evidence>
<gene>
    <name evidence="1" type="ORF">QFC20_001500</name>
</gene>
<evidence type="ECO:0000313" key="1">
    <source>
        <dbReference type="EMBL" id="KAJ9114357.1"/>
    </source>
</evidence>
<dbReference type="Proteomes" id="UP001230649">
    <property type="component" value="Unassembled WGS sequence"/>
</dbReference>
<sequence length="816" mass="87914">MWTGLKGLSSAAIQGASQSETLSKSAPALSSLAQKYAGSKQNGQTLPPNRGRNSTPAEATYTTTSMSPHQSRFAAGSWTKVFDLGRQAGLPDTHRHKPSRENSQDRKLTKAKVVAHFALPASEVISVPHSAIGTPTIDAISFAPGGTALALSTTDGRSSYVVEIRPAVFGVLARPMPEGQPEGEVWVRHELRRGVTPAVVERIEWSACGAWIGIGTRRTIHIFAIHPSGGRASALQIMSPRPVNLDYLPPLSIRVSPALRIRRPRGILKTQAKASAPPSPGKGDAAADTLIPWKLAACRIPARVFVFGPPLPSGTDNGHQKKEAFSGVSRTLNVFDPIKRILRSEAVYIANGPQGSVRKAEQGGPAEELKLASSTFRAWKVPTEPYQLFVSGDTSGTNSVVRKGTAVSFANAEIHTYSTSGKVLPRPIYRENWLKFSSIQPGDDGLPIRYQFRVTVDAAAPGKDTVDADFNQPLTYAMHSHHDFQQSMPIIPALPNGAGREASRWHSPIGAFAHAKDIVRMRRKDSSQTNTSGTPGTTPASYGDHLVVDGELFEAGGVGNEPDEMTTGSTSGDTRDDEWDDEWDDDLVTGVMDDELHHTTNARGHDKGTPPINTVIMSVRTATVSRETSETSISCTLTLDNAPGVQKIEVSTGLGFLDHMLTALAKHGGMSLELKCKGDLWIDDHHTAEDCAITLGDAFKQALGERRGIKRYGSAYAPLDEALSRAVIDISSRPYFVCHLPFTREKIGDLSTEMIPHLLQSFAFAAGVTLHIDWIRGENNHHIAESAFKALALAIRQAIERTGGNDVPSTKGVLAL</sequence>
<organism evidence="1 2">
    <name type="scientific">Naganishia adeliensis</name>
    <dbReference type="NCBI Taxonomy" id="92952"/>
    <lineage>
        <taxon>Eukaryota</taxon>
        <taxon>Fungi</taxon>
        <taxon>Dikarya</taxon>
        <taxon>Basidiomycota</taxon>
        <taxon>Agaricomycotina</taxon>
        <taxon>Tremellomycetes</taxon>
        <taxon>Filobasidiales</taxon>
        <taxon>Filobasidiaceae</taxon>
        <taxon>Naganishia</taxon>
    </lineage>
</organism>
<comment type="caution">
    <text evidence="1">The sequence shown here is derived from an EMBL/GenBank/DDBJ whole genome shotgun (WGS) entry which is preliminary data.</text>
</comment>
<reference evidence="1" key="1">
    <citation type="submission" date="2023-04" db="EMBL/GenBank/DDBJ databases">
        <title>Draft Genome sequencing of Naganishia species isolated from polar environments using Oxford Nanopore Technology.</title>
        <authorList>
            <person name="Leo P."/>
            <person name="Venkateswaran K."/>
        </authorList>
    </citation>
    <scope>NUCLEOTIDE SEQUENCE</scope>
    <source>
        <strain evidence="1">MNA-CCFEE 5262</strain>
    </source>
</reference>
<name>A0ACC2WTI5_9TREE</name>
<proteinExistence type="predicted"/>
<accession>A0ACC2WTI5</accession>
<dbReference type="EMBL" id="JASBWS010000009">
    <property type="protein sequence ID" value="KAJ9114357.1"/>
    <property type="molecule type" value="Genomic_DNA"/>
</dbReference>
<keyword evidence="2" id="KW-1185">Reference proteome</keyword>